<keyword evidence="1" id="KW-1133">Transmembrane helix</keyword>
<sequence length="51" mass="6116">FFINNVKKKTYPKLVFSVILKVTFYVLLLFYILFILNRHNLNENNIISPVN</sequence>
<evidence type="ECO:0000256" key="1">
    <source>
        <dbReference type="SAM" id="Phobius"/>
    </source>
</evidence>
<accession>I4DP55</accession>
<keyword evidence="1" id="KW-0812">Transmembrane</keyword>
<feature type="transmembrane region" description="Helical" evidence="1">
    <location>
        <begin position="14"/>
        <end position="36"/>
    </location>
</feature>
<dbReference type="AlphaFoldDB" id="I4DP55"/>
<name>I4DP55_PAPXU</name>
<protein>
    <submittedName>
        <fullName evidence="2">Uncharacterized protein</fullName>
    </submittedName>
</protein>
<dbReference type="EMBL" id="AK403409">
    <property type="protein sequence ID" value="BAM19695.1"/>
    <property type="molecule type" value="mRNA"/>
</dbReference>
<feature type="non-terminal residue" evidence="2">
    <location>
        <position position="1"/>
    </location>
</feature>
<proteinExistence type="evidence at transcript level"/>
<evidence type="ECO:0000313" key="2">
    <source>
        <dbReference type="EMBL" id="BAM19695.1"/>
    </source>
</evidence>
<keyword evidence="1" id="KW-0472">Membrane</keyword>
<reference evidence="2" key="1">
    <citation type="journal article" date="2012" name="BMC Biol.">
        <title>Comprehensive microarray-based analysis for stage-specific larval camouflage pattern-associated genes in the swallowtail butterfly, Papilio xuthus.</title>
        <authorList>
            <person name="Futahashi R."/>
            <person name="Shirataki H."/>
            <person name="Narita T."/>
            <person name="Mita K."/>
            <person name="Fujiwara H."/>
        </authorList>
    </citation>
    <scope>NUCLEOTIDE SEQUENCE</scope>
    <source>
        <tissue evidence="2">Epidermis</tissue>
    </source>
</reference>
<organism evidence="2">
    <name type="scientific">Papilio xuthus</name>
    <name type="common">Asian swallowtail butterfly</name>
    <dbReference type="NCBI Taxonomy" id="66420"/>
    <lineage>
        <taxon>Eukaryota</taxon>
        <taxon>Metazoa</taxon>
        <taxon>Ecdysozoa</taxon>
        <taxon>Arthropoda</taxon>
        <taxon>Hexapoda</taxon>
        <taxon>Insecta</taxon>
        <taxon>Pterygota</taxon>
        <taxon>Neoptera</taxon>
        <taxon>Endopterygota</taxon>
        <taxon>Lepidoptera</taxon>
        <taxon>Glossata</taxon>
        <taxon>Ditrysia</taxon>
        <taxon>Papilionoidea</taxon>
        <taxon>Papilionidae</taxon>
        <taxon>Papilioninae</taxon>
        <taxon>Papilio</taxon>
    </lineage>
</organism>